<dbReference type="RefSeq" id="WP_175454856.1">
    <property type="nucleotide sequence ID" value="NZ_CP119563.1"/>
</dbReference>
<sequence>MTQSLNQLLKLARSVSMTEPQKTLQRISFAYGTAKIENENVTREMVERAAGKNE</sequence>
<evidence type="ECO:0000313" key="2">
    <source>
        <dbReference type="Proteomes" id="UP000183812"/>
    </source>
</evidence>
<protein>
    <submittedName>
        <fullName evidence="1">Uncharacterized protein</fullName>
    </submittedName>
</protein>
<organism evidence="1 2">
    <name type="scientific">Rhodobacter capsulatus</name>
    <name type="common">Rhodopseudomonas capsulata</name>
    <dbReference type="NCBI Taxonomy" id="1061"/>
    <lineage>
        <taxon>Bacteria</taxon>
        <taxon>Pseudomonadati</taxon>
        <taxon>Pseudomonadota</taxon>
        <taxon>Alphaproteobacteria</taxon>
        <taxon>Rhodobacterales</taxon>
        <taxon>Rhodobacter group</taxon>
        <taxon>Rhodobacter</taxon>
    </lineage>
</organism>
<gene>
    <name evidence="1" type="ORF">SAMN04244550_00907</name>
</gene>
<dbReference type="EMBL" id="FNAY01000003">
    <property type="protein sequence ID" value="SDE72504.1"/>
    <property type="molecule type" value="Genomic_DNA"/>
</dbReference>
<dbReference type="Proteomes" id="UP000183812">
    <property type="component" value="Unassembled WGS sequence"/>
</dbReference>
<reference evidence="1 2" key="1">
    <citation type="submission" date="2016-10" db="EMBL/GenBank/DDBJ databases">
        <authorList>
            <person name="de Groot N.N."/>
        </authorList>
    </citation>
    <scope>NUCLEOTIDE SEQUENCE [LARGE SCALE GENOMIC DNA]</scope>
    <source>
        <strain evidence="2">DSM 938 / 37b4</strain>
    </source>
</reference>
<dbReference type="AlphaFoldDB" id="A0A1G7F9K3"/>
<name>A0A1G7F9K3_RHOCA</name>
<accession>A0A1G7F9K3</accession>
<proteinExistence type="predicted"/>
<evidence type="ECO:0000313" key="1">
    <source>
        <dbReference type="EMBL" id="SDE72504.1"/>
    </source>
</evidence>